<dbReference type="Proteomes" id="UP000257109">
    <property type="component" value="Unassembled WGS sequence"/>
</dbReference>
<dbReference type="OrthoDB" id="786358at2759"/>
<proteinExistence type="predicted"/>
<sequence length="194" mass="21115">MTIAVPPPSSTVVEITITSLEGLNNYTSFLNPTIKPFITLSNLPSTHVVGSTSAVGDTQKFRIALDPTFFSDVRSCLHLQLFTKRRILGPAQLGWSLIPAHDIGLLPPGSVRYLSYRLRGRDGARGHVIINLSVRLENAPWMSTSQSPTMDACHTVIGIPVTTIRGSRSDYCSSTISDTRMSFVNKISASIVTK</sequence>
<evidence type="ECO:0000313" key="1">
    <source>
        <dbReference type="EMBL" id="RDY12939.1"/>
    </source>
</evidence>
<gene>
    <name evidence="1" type="ORF">CR513_02200</name>
</gene>
<keyword evidence="2" id="KW-1185">Reference proteome</keyword>
<protein>
    <submittedName>
        <fullName evidence="1">Uncharacterized protein</fullName>
    </submittedName>
</protein>
<name>A0A371ID27_MUCPR</name>
<comment type="caution">
    <text evidence="1">The sequence shown here is derived from an EMBL/GenBank/DDBJ whole genome shotgun (WGS) entry which is preliminary data.</text>
</comment>
<feature type="non-terminal residue" evidence="1">
    <location>
        <position position="1"/>
    </location>
</feature>
<accession>A0A371ID27</accession>
<dbReference type="EMBL" id="QJKJ01000379">
    <property type="protein sequence ID" value="RDY12939.1"/>
    <property type="molecule type" value="Genomic_DNA"/>
</dbReference>
<evidence type="ECO:0000313" key="2">
    <source>
        <dbReference type="Proteomes" id="UP000257109"/>
    </source>
</evidence>
<reference evidence="1" key="1">
    <citation type="submission" date="2018-05" db="EMBL/GenBank/DDBJ databases">
        <title>Draft genome of Mucuna pruriens seed.</title>
        <authorList>
            <person name="Nnadi N.E."/>
            <person name="Vos R."/>
            <person name="Hasami M.H."/>
            <person name="Devisetty U.K."/>
            <person name="Aguiy J.C."/>
        </authorList>
    </citation>
    <scope>NUCLEOTIDE SEQUENCE [LARGE SCALE GENOMIC DNA]</scope>
    <source>
        <strain evidence="1">JCA_2017</strain>
    </source>
</reference>
<organism evidence="1 2">
    <name type="scientific">Mucuna pruriens</name>
    <name type="common">Velvet bean</name>
    <name type="synonym">Dolichos pruriens</name>
    <dbReference type="NCBI Taxonomy" id="157652"/>
    <lineage>
        <taxon>Eukaryota</taxon>
        <taxon>Viridiplantae</taxon>
        <taxon>Streptophyta</taxon>
        <taxon>Embryophyta</taxon>
        <taxon>Tracheophyta</taxon>
        <taxon>Spermatophyta</taxon>
        <taxon>Magnoliopsida</taxon>
        <taxon>eudicotyledons</taxon>
        <taxon>Gunneridae</taxon>
        <taxon>Pentapetalae</taxon>
        <taxon>rosids</taxon>
        <taxon>fabids</taxon>
        <taxon>Fabales</taxon>
        <taxon>Fabaceae</taxon>
        <taxon>Papilionoideae</taxon>
        <taxon>50 kb inversion clade</taxon>
        <taxon>NPAAA clade</taxon>
        <taxon>indigoferoid/millettioid clade</taxon>
        <taxon>Phaseoleae</taxon>
        <taxon>Mucuna</taxon>
    </lineage>
</organism>
<dbReference type="AlphaFoldDB" id="A0A371ID27"/>